<evidence type="ECO:0000256" key="1">
    <source>
        <dbReference type="SAM" id="SignalP"/>
    </source>
</evidence>
<evidence type="ECO:0000313" key="3">
    <source>
        <dbReference type="EnsemblPlants" id="KEH44059"/>
    </source>
</evidence>
<keyword evidence="4" id="KW-1185">Reference proteome</keyword>
<dbReference type="EnsemblPlants" id="KEH44059">
    <property type="protein sequence ID" value="KEH44059"/>
    <property type="gene ID" value="MTR_1g107095"/>
</dbReference>
<dbReference type="EMBL" id="CM001217">
    <property type="protein sequence ID" value="KEH44059.1"/>
    <property type="molecule type" value="Genomic_DNA"/>
</dbReference>
<reference evidence="3" key="3">
    <citation type="submission" date="2015-04" db="UniProtKB">
        <authorList>
            <consortium name="EnsemblPlants"/>
        </authorList>
    </citation>
    <scope>IDENTIFICATION</scope>
    <source>
        <strain evidence="3">cv. Jemalong A17</strain>
    </source>
</reference>
<proteinExistence type="predicted"/>
<dbReference type="HOGENOM" id="CLU_2691441_0_0_1"/>
<evidence type="ECO:0000313" key="4">
    <source>
        <dbReference type="Proteomes" id="UP000002051"/>
    </source>
</evidence>
<name>A0A072VPW4_MEDTR</name>
<feature type="signal peptide" evidence="1">
    <location>
        <begin position="1"/>
        <end position="23"/>
    </location>
</feature>
<sequence>MSFTKNFLVFISLLLWLIDEDIGSKNTSEALQGLRGPMTRARDRKAKEAKPKMGTTIVRARSTCVLEMLPICFV</sequence>
<reference evidence="2 4" key="1">
    <citation type="journal article" date="2011" name="Nature">
        <title>The Medicago genome provides insight into the evolution of rhizobial symbioses.</title>
        <authorList>
            <person name="Young N.D."/>
            <person name="Debelle F."/>
            <person name="Oldroyd G.E."/>
            <person name="Geurts R."/>
            <person name="Cannon S.B."/>
            <person name="Udvardi M.K."/>
            <person name="Benedito V.A."/>
            <person name="Mayer K.F."/>
            <person name="Gouzy J."/>
            <person name="Schoof H."/>
            <person name="Van de Peer Y."/>
            <person name="Proost S."/>
            <person name="Cook D.R."/>
            <person name="Meyers B.C."/>
            <person name="Spannagl M."/>
            <person name="Cheung F."/>
            <person name="De Mita S."/>
            <person name="Krishnakumar V."/>
            <person name="Gundlach H."/>
            <person name="Zhou S."/>
            <person name="Mudge J."/>
            <person name="Bharti A.K."/>
            <person name="Murray J.D."/>
            <person name="Naoumkina M.A."/>
            <person name="Rosen B."/>
            <person name="Silverstein K.A."/>
            <person name="Tang H."/>
            <person name="Rombauts S."/>
            <person name="Zhao P.X."/>
            <person name="Zhou P."/>
            <person name="Barbe V."/>
            <person name="Bardou P."/>
            <person name="Bechner M."/>
            <person name="Bellec A."/>
            <person name="Berger A."/>
            <person name="Berges H."/>
            <person name="Bidwell S."/>
            <person name="Bisseling T."/>
            <person name="Choisne N."/>
            <person name="Couloux A."/>
            <person name="Denny R."/>
            <person name="Deshpande S."/>
            <person name="Dai X."/>
            <person name="Doyle J.J."/>
            <person name="Dudez A.M."/>
            <person name="Farmer A.D."/>
            <person name="Fouteau S."/>
            <person name="Franken C."/>
            <person name="Gibelin C."/>
            <person name="Gish J."/>
            <person name="Goldstein S."/>
            <person name="Gonzalez A.J."/>
            <person name="Green P.J."/>
            <person name="Hallab A."/>
            <person name="Hartog M."/>
            <person name="Hua A."/>
            <person name="Humphray S.J."/>
            <person name="Jeong D.H."/>
            <person name="Jing Y."/>
            <person name="Jocker A."/>
            <person name="Kenton S.M."/>
            <person name="Kim D.J."/>
            <person name="Klee K."/>
            <person name="Lai H."/>
            <person name="Lang C."/>
            <person name="Lin S."/>
            <person name="Macmil S.L."/>
            <person name="Magdelenat G."/>
            <person name="Matthews L."/>
            <person name="McCorrison J."/>
            <person name="Monaghan E.L."/>
            <person name="Mun J.H."/>
            <person name="Najar F.Z."/>
            <person name="Nicholson C."/>
            <person name="Noirot C."/>
            <person name="O'Bleness M."/>
            <person name="Paule C.R."/>
            <person name="Poulain J."/>
            <person name="Prion F."/>
            <person name="Qin B."/>
            <person name="Qu C."/>
            <person name="Retzel E.F."/>
            <person name="Riddle C."/>
            <person name="Sallet E."/>
            <person name="Samain S."/>
            <person name="Samson N."/>
            <person name="Sanders I."/>
            <person name="Saurat O."/>
            <person name="Scarpelli C."/>
            <person name="Schiex T."/>
            <person name="Segurens B."/>
            <person name="Severin A.J."/>
            <person name="Sherrier D.J."/>
            <person name="Shi R."/>
            <person name="Sims S."/>
            <person name="Singer S.R."/>
            <person name="Sinharoy S."/>
            <person name="Sterck L."/>
            <person name="Viollet A."/>
            <person name="Wang B.B."/>
            <person name="Wang K."/>
            <person name="Wang M."/>
            <person name="Wang X."/>
            <person name="Warfsmann J."/>
            <person name="Weissenbach J."/>
            <person name="White D.D."/>
            <person name="White J.D."/>
            <person name="Wiley G.B."/>
            <person name="Wincker P."/>
            <person name="Xing Y."/>
            <person name="Yang L."/>
            <person name="Yao Z."/>
            <person name="Ying F."/>
            <person name="Zhai J."/>
            <person name="Zhou L."/>
            <person name="Zuber A."/>
            <person name="Denarie J."/>
            <person name="Dixon R.A."/>
            <person name="May G.D."/>
            <person name="Schwartz D.C."/>
            <person name="Rogers J."/>
            <person name="Quetier F."/>
            <person name="Town C.D."/>
            <person name="Roe B.A."/>
        </authorList>
    </citation>
    <scope>NUCLEOTIDE SEQUENCE [LARGE SCALE GENOMIC DNA]</scope>
    <source>
        <strain evidence="2">A17</strain>
        <strain evidence="3 4">cv. Jemalong A17</strain>
    </source>
</reference>
<evidence type="ECO:0000313" key="2">
    <source>
        <dbReference type="EMBL" id="KEH44059.1"/>
    </source>
</evidence>
<dbReference type="Proteomes" id="UP000002051">
    <property type="component" value="Unassembled WGS sequence"/>
</dbReference>
<accession>A0A072VPW4</accession>
<gene>
    <name evidence="2" type="ordered locus">MTR_1g107095</name>
</gene>
<feature type="chain" id="PRO_5014500852" description="Transmembrane protein" evidence="1">
    <location>
        <begin position="24"/>
        <end position="74"/>
    </location>
</feature>
<protein>
    <recommendedName>
        <fullName evidence="5">Transmembrane protein</fullName>
    </recommendedName>
</protein>
<keyword evidence="1" id="KW-0732">Signal</keyword>
<evidence type="ECO:0008006" key="5">
    <source>
        <dbReference type="Google" id="ProtNLM"/>
    </source>
</evidence>
<reference evidence="2 4" key="2">
    <citation type="journal article" date="2014" name="BMC Genomics">
        <title>An improved genome release (version Mt4.0) for the model legume Medicago truncatula.</title>
        <authorList>
            <person name="Tang H."/>
            <person name="Krishnakumar V."/>
            <person name="Bidwell S."/>
            <person name="Rosen B."/>
            <person name="Chan A."/>
            <person name="Zhou S."/>
            <person name="Gentzbittel L."/>
            <person name="Childs K.L."/>
            <person name="Yandell M."/>
            <person name="Gundlach H."/>
            <person name="Mayer K.F."/>
            <person name="Schwartz D.C."/>
            <person name="Town C.D."/>
        </authorList>
    </citation>
    <scope>GENOME REANNOTATION</scope>
    <source>
        <strain evidence="2">A17</strain>
        <strain evidence="3 4">cv. Jemalong A17</strain>
    </source>
</reference>
<organism evidence="2 4">
    <name type="scientific">Medicago truncatula</name>
    <name type="common">Barrel medic</name>
    <name type="synonym">Medicago tribuloides</name>
    <dbReference type="NCBI Taxonomy" id="3880"/>
    <lineage>
        <taxon>Eukaryota</taxon>
        <taxon>Viridiplantae</taxon>
        <taxon>Streptophyta</taxon>
        <taxon>Embryophyta</taxon>
        <taxon>Tracheophyta</taxon>
        <taxon>Spermatophyta</taxon>
        <taxon>Magnoliopsida</taxon>
        <taxon>eudicotyledons</taxon>
        <taxon>Gunneridae</taxon>
        <taxon>Pentapetalae</taxon>
        <taxon>rosids</taxon>
        <taxon>fabids</taxon>
        <taxon>Fabales</taxon>
        <taxon>Fabaceae</taxon>
        <taxon>Papilionoideae</taxon>
        <taxon>50 kb inversion clade</taxon>
        <taxon>NPAAA clade</taxon>
        <taxon>Hologalegina</taxon>
        <taxon>IRL clade</taxon>
        <taxon>Trifolieae</taxon>
        <taxon>Medicago</taxon>
    </lineage>
</organism>
<dbReference type="AlphaFoldDB" id="A0A072VPW4"/>